<evidence type="ECO:0000256" key="1">
    <source>
        <dbReference type="SAM" id="SignalP"/>
    </source>
</evidence>
<proteinExistence type="predicted"/>
<feature type="domain" description="Minor fimbrium subunit Mfa1 C-terminal" evidence="2">
    <location>
        <begin position="660"/>
        <end position="714"/>
    </location>
</feature>
<evidence type="ECO:0000313" key="4">
    <source>
        <dbReference type="Proteomes" id="UP000297031"/>
    </source>
</evidence>
<dbReference type="InterPro" id="IPR029140">
    <property type="entry name" value="Mfa1_C"/>
</dbReference>
<dbReference type="Gene3D" id="2.60.40.3690">
    <property type="match status" value="1"/>
</dbReference>
<dbReference type="Gene3D" id="2.60.40.2580">
    <property type="match status" value="1"/>
</dbReference>
<evidence type="ECO:0000259" key="2">
    <source>
        <dbReference type="Pfam" id="PF15495"/>
    </source>
</evidence>
<reference evidence="3 4" key="1">
    <citation type="submission" date="2019-02" db="EMBL/GenBank/DDBJ databases">
        <title>Isolation and identification of novel species under the genus Muribaculum.</title>
        <authorList>
            <person name="Miyake S."/>
            <person name="Ding Y."/>
            <person name="Low A."/>
            <person name="Soh M."/>
            <person name="Seedorf H."/>
        </authorList>
    </citation>
    <scope>NUCLEOTIDE SEQUENCE [LARGE SCALE GENOMIC DNA]</scope>
    <source>
        <strain evidence="3 4">TLL-A4</strain>
    </source>
</reference>
<name>A0A4P7VR87_9BACT</name>
<protein>
    <recommendedName>
        <fullName evidence="2">Minor fimbrium subunit Mfa1 C-terminal domain-containing protein</fullName>
    </recommendedName>
</protein>
<dbReference type="AlphaFoldDB" id="A0A4P7VR87"/>
<organism evidence="3 4">
    <name type="scientific">Muribaculum gordoncarteri</name>
    <dbReference type="NCBI Taxonomy" id="2530390"/>
    <lineage>
        <taxon>Bacteria</taxon>
        <taxon>Pseudomonadati</taxon>
        <taxon>Bacteroidota</taxon>
        <taxon>Bacteroidia</taxon>
        <taxon>Bacteroidales</taxon>
        <taxon>Muribaculaceae</taxon>
        <taxon>Muribaculum</taxon>
    </lineage>
</organism>
<sequence length="723" mass="77803">MKTIKLLGAAAMLALGLASCSDDKLDNGGSDVAEIDHTMYLNVAISSTNGFGSRAYEGGDNPGFEAGEAIESQIGTAYFVFYEEELGPDGKTGTGKPGKQVGEIAVVSTFSNNVTTDATGSVLKSYVSVVPVSVRKGDHEPKFVMCYVNPVTPANIQNPIDYIETLTRQEVTTGTGANMRFPMSNSVYYDVDGNLVRATKIEEGQLFDTEAEAKEKAEEDGETAKVNIYVERYAAKVKFAVTQTDAAIPGYAAGEGTQKFTLKFVPEYWVVNAEGKTSYITKSYRAQAANGTILGSNYTLADANNIINKRFATATEGAGTILTEANQWAWNNAGLHRSFWGCSPAYYSTQYPEVASDIDPANPDKYELIYLTENQVRTGGYGNPVNAVGETPAKLTDYVRETTTGTVGLTSKNPAAAVPSIALYGKYTITPTTTGATALPANTSFYTYMKNSDGNANIYFDVVSKETDATGAANGNSAVNGGTSMLRRFINQLSVLVKRTGEGTTEDPYVFTQFDPSKTPDLQYLVSNLTIKRPVDAVLTTGVTGEAVEDQVKLAARRRTIQLNAAPTADQTTAAGFTLCYASGNSYVPVTTANLTDVNKIISQNVGYADYYNQASAYFNIPIKHLGWYRKGNLNRTATTPEGGATTYTDNTTINWNNVMVGDFGLVRNHVYSINVTTIKGLGTAIADPTDPTVPPAETTDYFVAYRLNILNWAIVPTQNVEL</sequence>
<feature type="signal peptide" evidence="1">
    <location>
        <begin position="1"/>
        <end position="20"/>
    </location>
</feature>
<evidence type="ECO:0000313" key="3">
    <source>
        <dbReference type="EMBL" id="QCD36740.1"/>
    </source>
</evidence>
<accession>A0A4P7VR87</accession>
<dbReference type="Proteomes" id="UP000297031">
    <property type="component" value="Chromosome"/>
</dbReference>
<dbReference type="KEGG" id="mgod:E7746_13060"/>
<keyword evidence="4" id="KW-1185">Reference proteome</keyword>
<dbReference type="PROSITE" id="PS51257">
    <property type="entry name" value="PROKAR_LIPOPROTEIN"/>
    <property type="match status" value="1"/>
</dbReference>
<feature type="chain" id="PRO_5020617994" description="Minor fimbrium subunit Mfa1 C-terminal domain-containing protein" evidence="1">
    <location>
        <begin position="21"/>
        <end position="723"/>
    </location>
</feature>
<dbReference type="Pfam" id="PF15495">
    <property type="entry name" value="Fimbrillin_C"/>
    <property type="match status" value="1"/>
</dbReference>
<dbReference type="RefSeq" id="WP_136411085.1">
    <property type="nucleotide sequence ID" value="NZ_CP039393.1"/>
</dbReference>
<dbReference type="EMBL" id="CP039393">
    <property type="protein sequence ID" value="QCD36740.1"/>
    <property type="molecule type" value="Genomic_DNA"/>
</dbReference>
<keyword evidence="1" id="KW-0732">Signal</keyword>
<gene>
    <name evidence="3" type="ORF">E7746_13060</name>
</gene>
<dbReference type="OrthoDB" id="1067894at2"/>